<keyword evidence="2" id="KW-1185">Reference proteome</keyword>
<name>A0ABS1DAH3_9PROT</name>
<gene>
    <name evidence="1" type="ORF">CKO28_02475</name>
</gene>
<accession>A0ABS1DAH3</accession>
<sequence length="398" mass="43139">MTAAGRTAVGGHPDRINDLEAAFRRLVQVYDSGRWVAQHGQSLRVMSGDRASGQLTGAKAEAVKELLVGSRKAWAKDQLEAVLAFRIEDHQAAEVAVLHLQERRVIARAEKIRLTETGAFERLQALLAPATGLVLRSQKFYSRAAVGRMLGAARVTTRPLEVTEVDLKGQTDYKDVLAGSAWLDMNIQPGRDDLFATALMTALQVRSLRRGCLETHKVSYYAVSAVKWLAQAGHSVEQIAEEASVPIHLAARWSGLKPSEPQAAADAPAAAVPEGLPATESQVATVLRLLEELPPLHRALPKDWKSNRKATSAFIARAIEILEAVRGRLRAVRSEREARLMLGAGRSLSQAANACDLDVDELSRLLASDFTSRLDDLAADLGRMLGAKLTSADLLEAS</sequence>
<evidence type="ECO:0000313" key="2">
    <source>
        <dbReference type="Proteomes" id="UP001296873"/>
    </source>
</evidence>
<dbReference type="EMBL" id="NRRL01000003">
    <property type="protein sequence ID" value="MBK1666907.1"/>
    <property type="molecule type" value="Genomic_DNA"/>
</dbReference>
<dbReference type="Proteomes" id="UP001296873">
    <property type="component" value="Unassembled WGS sequence"/>
</dbReference>
<comment type="caution">
    <text evidence="1">The sequence shown here is derived from an EMBL/GenBank/DDBJ whole genome shotgun (WGS) entry which is preliminary data.</text>
</comment>
<organism evidence="1 2">
    <name type="scientific">Rhodovibrio sodomensis</name>
    <dbReference type="NCBI Taxonomy" id="1088"/>
    <lineage>
        <taxon>Bacteria</taxon>
        <taxon>Pseudomonadati</taxon>
        <taxon>Pseudomonadota</taxon>
        <taxon>Alphaproteobacteria</taxon>
        <taxon>Rhodospirillales</taxon>
        <taxon>Rhodovibrionaceae</taxon>
        <taxon>Rhodovibrio</taxon>
    </lineage>
</organism>
<evidence type="ECO:0000313" key="1">
    <source>
        <dbReference type="EMBL" id="MBK1666907.1"/>
    </source>
</evidence>
<reference evidence="1 2" key="1">
    <citation type="journal article" date="2020" name="Microorganisms">
        <title>Osmotic Adaptation and Compatible Solute Biosynthesis of Phototrophic Bacteria as Revealed from Genome Analyses.</title>
        <authorList>
            <person name="Imhoff J.F."/>
            <person name="Rahn T."/>
            <person name="Kunzel S."/>
            <person name="Keller A."/>
            <person name="Neulinger S.C."/>
        </authorList>
    </citation>
    <scope>NUCLEOTIDE SEQUENCE [LARGE SCALE GENOMIC DNA]</scope>
    <source>
        <strain evidence="1 2">DSM 9895</strain>
    </source>
</reference>
<proteinExistence type="predicted"/>
<protein>
    <submittedName>
        <fullName evidence="1">Uncharacterized protein</fullName>
    </submittedName>
</protein>